<keyword evidence="2" id="KW-1185">Reference proteome</keyword>
<evidence type="ECO:0000313" key="2">
    <source>
        <dbReference type="Proteomes" id="UP001164726"/>
    </source>
</evidence>
<dbReference type="InterPro" id="IPR049811">
    <property type="entry name" value="MJ1673-like_dom"/>
</dbReference>
<name>A0A9E8LYA3_9BACI</name>
<gene>
    <name evidence="1" type="primary">csx20</name>
    <name evidence="1" type="ORF">OE105_10360</name>
</gene>
<organism evidence="1 2">
    <name type="scientific">Fervidibacillus halotolerans</name>
    <dbReference type="NCBI Taxonomy" id="2980027"/>
    <lineage>
        <taxon>Bacteria</taxon>
        <taxon>Bacillati</taxon>
        <taxon>Bacillota</taxon>
        <taxon>Bacilli</taxon>
        <taxon>Bacillales</taxon>
        <taxon>Bacillaceae</taxon>
        <taxon>Fervidibacillus</taxon>
    </lineage>
</organism>
<sequence length="130" mass="15557">MKIYAVISHSLSPEQIHELEKRFHPEEIICIPEQYKRLWMNISPTGDWNHEWLIPIINWLKDHLNNGDIVIVQGEYGATYSLVSWLRKQGYSVYYATTERQVIETIKEDGTVITQRTFKHVNFRKYVEYE</sequence>
<protein>
    <submittedName>
        <fullName evidence="1">CRISPR-associated protein Csx20</fullName>
    </submittedName>
</protein>
<dbReference type="NCBIfam" id="NF040559">
    <property type="entry name" value="CAS_Csx20"/>
    <property type="match status" value="1"/>
</dbReference>
<dbReference type="RefSeq" id="WP_275420105.1">
    <property type="nucleotide sequence ID" value="NZ_CP106877.1"/>
</dbReference>
<reference evidence="1" key="1">
    <citation type="submission" date="2022-09" db="EMBL/GenBank/DDBJ databases">
        <title>Complete Genomes of Fervidibacillus albus and Fervidibacillus halotolerans isolated from tidal flat sediments.</title>
        <authorList>
            <person name="Kwon K.K."/>
            <person name="Yang S.-H."/>
            <person name="Park M.J."/>
            <person name="Oh H.-M."/>
        </authorList>
    </citation>
    <scope>NUCLEOTIDE SEQUENCE</scope>
    <source>
        <strain evidence="1">MEBiC13594</strain>
    </source>
</reference>
<dbReference type="Proteomes" id="UP001164726">
    <property type="component" value="Chromosome"/>
</dbReference>
<dbReference type="AlphaFoldDB" id="A0A9E8LYA3"/>
<accession>A0A9E8LYA3</accession>
<dbReference type="KEGG" id="fhl:OE105_10360"/>
<evidence type="ECO:0000313" key="1">
    <source>
        <dbReference type="EMBL" id="WAA11978.1"/>
    </source>
</evidence>
<proteinExistence type="predicted"/>
<dbReference type="EMBL" id="CP106877">
    <property type="protein sequence ID" value="WAA11978.1"/>
    <property type="molecule type" value="Genomic_DNA"/>
</dbReference>